<gene>
    <name evidence="1" type="ORF">BDV98DRAFT_593285</name>
</gene>
<evidence type="ECO:0000313" key="1">
    <source>
        <dbReference type="EMBL" id="TFL01400.1"/>
    </source>
</evidence>
<organism evidence="1 2">
    <name type="scientific">Pterulicium gracile</name>
    <dbReference type="NCBI Taxonomy" id="1884261"/>
    <lineage>
        <taxon>Eukaryota</taxon>
        <taxon>Fungi</taxon>
        <taxon>Dikarya</taxon>
        <taxon>Basidiomycota</taxon>
        <taxon>Agaricomycotina</taxon>
        <taxon>Agaricomycetes</taxon>
        <taxon>Agaricomycetidae</taxon>
        <taxon>Agaricales</taxon>
        <taxon>Pleurotineae</taxon>
        <taxon>Pterulaceae</taxon>
        <taxon>Pterulicium</taxon>
    </lineage>
</organism>
<sequence>MASVSVPLWFFKQSSSSNARPVSAGPDVWISIAAVNGEKFPLKFAGFSPTKDVSQYVALWNAMIVIEHLGAMHKALTESGQGQWGVGKNAPNSWTAMVLVACTRAPSRENGHFSGKG</sequence>
<protein>
    <submittedName>
        <fullName evidence="1">Uncharacterized protein</fullName>
    </submittedName>
</protein>
<reference evidence="1 2" key="1">
    <citation type="journal article" date="2019" name="Nat. Ecol. Evol.">
        <title>Megaphylogeny resolves global patterns of mushroom evolution.</title>
        <authorList>
            <person name="Varga T."/>
            <person name="Krizsan K."/>
            <person name="Foldi C."/>
            <person name="Dima B."/>
            <person name="Sanchez-Garcia M."/>
            <person name="Sanchez-Ramirez S."/>
            <person name="Szollosi G.J."/>
            <person name="Szarkandi J.G."/>
            <person name="Papp V."/>
            <person name="Albert L."/>
            <person name="Andreopoulos W."/>
            <person name="Angelini C."/>
            <person name="Antonin V."/>
            <person name="Barry K.W."/>
            <person name="Bougher N.L."/>
            <person name="Buchanan P."/>
            <person name="Buyck B."/>
            <person name="Bense V."/>
            <person name="Catcheside P."/>
            <person name="Chovatia M."/>
            <person name="Cooper J."/>
            <person name="Damon W."/>
            <person name="Desjardin D."/>
            <person name="Finy P."/>
            <person name="Geml J."/>
            <person name="Haridas S."/>
            <person name="Hughes K."/>
            <person name="Justo A."/>
            <person name="Karasinski D."/>
            <person name="Kautmanova I."/>
            <person name="Kiss B."/>
            <person name="Kocsube S."/>
            <person name="Kotiranta H."/>
            <person name="LaButti K.M."/>
            <person name="Lechner B.E."/>
            <person name="Liimatainen K."/>
            <person name="Lipzen A."/>
            <person name="Lukacs Z."/>
            <person name="Mihaltcheva S."/>
            <person name="Morgado L.N."/>
            <person name="Niskanen T."/>
            <person name="Noordeloos M.E."/>
            <person name="Ohm R.A."/>
            <person name="Ortiz-Santana B."/>
            <person name="Ovrebo C."/>
            <person name="Racz N."/>
            <person name="Riley R."/>
            <person name="Savchenko A."/>
            <person name="Shiryaev A."/>
            <person name="Soop K."/>
            <person name="Spirin V."/>
            <person name="Szebenyi C."/>
            <person name="Tomsovsky M."/>
            <person name="Tulloss R.E."/>
            <person name="Uehling J."/>
            <person name="Grigoriev I.V."/>
            <person name="Vagvolgyi C."/>
            <person name="Papp T."/>
            <person name="Martin F.M."/>
            <person name="Miettinen O."/>
            <person name="Hibbett D.S."/>
            <person name="Nagy L.G."/>
        </authorList>
    </citation>
    <scope>NUCLEOTIDE SEQUENCE [LARGE SCALE GENOMIC DNA]</scope>
    <source>
        <strain evidence="1 2">CBS 309.79</strain>
    </source>
</reference>
<evidence type="ECO:0000313" key="2">
    <source>
        <dbReference type="Proteomes" id="UP000305067"/>
    </source>
</evidence>
<proteinExistence type="predicted"/>
<dbReference type="AlphaFoldDB" id="A0A5C3QJS5"/>
<name>A0A5C3QJS5_9AGAR</name>
<dbReference type="EMBL" id="ML178825">
    <property type="protein sequence ID" value="TFL01400.1"/>
    <property type="molecule type" value="Genomic_DNA"/>
</dbReference>
<keyword evidence="2" id="KW-1185">Reference proteome</keyword>
<dbReference type="Proteomes" id="UP000305067">
    <property type="component" value="Unassembled WGS sequence"/>
</dbReference>
<accession>A0A5C3QJS5</accession>